<feature type="domain" description="CRAL-TRIO" evidence="7">
    <location>
        <begin position="577"/>
        <end position="751"/>
    </location>
</feature>
<dbReference type="Gene3D" id="3.40.525.10">
    <property type="entry name" value="CRAL-TRIO lipid binding domain"/>
    <property type="match status" value="1"/>
</dbReference>
<feature type="domain" description="FYVE-type" evidence="6">
    <location>
        <begin position="99"/>
        <end position="159"/>
    </location>
</feature>
<keyword evidence="3" id="KW-0862">Zinc</keyword>
<evidence type="ECO:0000313" key="9">
    <source>
        <dbReference type="Proteomes" id="UP001209570"/>
    </source>
</evidence>
<dbReference type="InterPro" id="IPR036865">
    <property type="entry name" value="CRAL-TRIO_dom_sf"/>
</dbReference>
<dbReference type="InterPro" id="IPR001849">
    <property type="entry name" value="PH_domain"/>
</dbReference>
<evidence type="ECO:0000256" key="1">
    <source>
        <dbReference type="ARBA" id="ARBA00022723"/>
    </source>
</evidence>
<dbReference type="SMART" id="SM00064">
    <property type="entry name" value="FYVE"/>
    <property type="match status" value="1"/>
</dbReference>
<dbReference type="SMART" id="SM00516">
    <property type="entry name" value="SEC14"/>
    <property type="match status" value="1"/>
</dbReference>
<evidence type="ECO:0000259" key="7">
    <source>
        <dbReference type="PROSITE" id="PS50191"/>
    </source>
</evidence>
<gene>
    <name evidence="8" type="ORF">P43SY_004058</name>
</gene>
<reference evidence="8" key="1">
    <citation type="submission" date="2021-12" db="EMBL/GenBank/DDBJ databases">
        <title>Prjna785345.</title>
        <authorList>
            <person name="Rujirawat T."/>
            <person name="Krajaejun T."/>
        </authorList>
    </citation>
    <scope>NUCLEOTIDE SEQUENCE</scope>
    <source>
        <strain evidence="8">Pi057C3</strain>
    </source>
</reference>
<evidence type="ECO:0008006" key="10">
    <source>
        <dbReference type="Google" id="ProtNLM"/>
    </source>
</evidence>
<dbReference type="SMART" id="SM00233">
    <property type="entry name" value="PH"/>
    <property type="match status" value="1"/>
</dbReference>
<protein>
    <recommendedName>
        <fullName evidence="10">CRAL-TRIO domain-containing protein</fullName>
    </recommendedName>
</protein>
<dbReference type="SUPFAM" id="SSF57903">
    <property type="entry name" value="FYVE/PHD zinc finger"/>
    <property type="match status" value="1"/>
</dbReference>
<proteinExistence type="predicted"/>
<evidence type="ECO:0000256" key="2">
    <source>
        <dbReference type="ARBA" id="ARBA00022771"/>
    </source>
</evidence>
<dbReference type="EMBL" id="JAKCXM010000231">
    <property type="protein sequence ID" value="KAJ0397997.1"/>
    <property type="molecule type" value="Genomic_DNA"/>
</dbReference>
<dbReference type="InterPro" id="IPR011011">
    <property type="entry name" value="Znf_FYVE_PHD"/>
</dbReference>
<name>A0AAD5Q777_PYTIN</name>
<dbReference type="PROSITE" id="PS50191">
    <property type="entry name" value="CRAL_TRIO"/>
    <property type="match status" value="1"/>
</dbReference>
<accession>A0AAD5Q777</accession>
<keyword evidence="1" id="KW-0479">Metal-binding</keyword>
<evidence type="ECO:0000256" key="5">
    <source>
        <dbReference type="SAM" id="MobiDB-lite"/>
    </source>
</evidence>
<dbReference type="PANTHER" id="PTHR45657:SF1">
    <property type="entry name" value="CRAL-TRIO DOMAIN-CONTAINING PROTEIN YKL091C-RELATED"/>
    <property type="match status" value="1"/>
</dbReference>
<dbReference type="SUPFAM" id="SSF50729">
    <property type="entry name" value="PH domain-like"/>
    <property type="match status" value="1"/>
</dbReference>
<dbReference type="InterPro" id="IPR001251">
    <property type="entry name" value="CRAL-TRIO_dom"/>
</dbReference>
<dbReference type="GO" id="GO:0008270">
    <property type="term" value="F:zinc ion binding"/>
    <property type="evidence" value="ECO:0007669"/>
    <property type="project" value="UniProtKB-KW"/>
</dbReference>
<dbReference type="InterPro" id="IPR017455">
    <property type="entry name" value="Znf_FYVE-rel"/>
</dbReference>
<dbReference type="InterPro" id="IPR051026">
    <property type="entry name" value="PI/PC_transfer"/>
</dbReference>
<feature type="compositionally biased region" description="Polar residues" evidence="5">
    <location>
        <begin position="316"/>
        <end position="326"/>
    </location>
</feature>
<feature type="region of interest" description="Disordered" evidence="5">
    <location>
        <begin position="306"/>
        <end position="337"/>
    </location>
</feature>
<dbReference type="Gene3D" id="3.30.40.10">
    <property type="entry name" value="Zinc/RING finger domain, C3HC4 (zinc finger)"/>
    <property type="match status" value="1"/>
</dbReference>
<comment type="caution">
    <text evidence="8">The sequence shown here is derived from an EMBL/GenBank/DDBJ whole genome shotgun (WGS) entry which is preliminary data.</text>
</comment>
<dbReference type="AlphaFoldDB" id="A0AAD5Q777"/>
<keyword evidence="2 4" id="KW-0863">Zinc-finger</keyword>
<evidence type="ECO:0000256" key="3">
    <source>
        <dbReference type="ARBA" id="ARBA00022833"/>
    </source>
</evidence>
<dbReference type="SUPFAM" id="SSF52087">
    <property type="entry name" value="CRAL/TRIO domain"/>
    <property type="match status" value="1"/>
</dbReference>
<evidence type="ECO:0000256" key="4">
    <source>
        <dbReference type="PROSITE-ProRule" id="PRU00091"/>
    </source>
</evidence>
<organism evidence="8 9">
    <name type="scientific">Pythium insidiosum</name>
    <name type="common">Pythiosis disease agent</name>
    <dbReference type="NCBI Taxonomy" id="114742"/>
    <lineage>
        <taxon>Eukaryota</taxon>
        <taxon>Sar</taxon>
        <taxon>Stramenopiles</taxon>
        <taxon>Oomycota</taxon>
        <taxon>Peronosporomycetes</taxon>
        <taxon>Pythiales</taxon>
        <taxon>Pythiaceae</taxon>
        <taxon>Pythium</taxon>
    </lineage>
</organism>
<dbReference type="Pfam" id="PF01363">
    <property type="entry name" value="FYVE"/>
    <property type="match status" value="1"/>
</dbReference>
<sequence>MLLGSGPLMTAVSGSAAPRSPTSSRESHRQRLSDATFDTNDAISTDKADGTNSPTKDDSDGELSTLLASAEAYWARKKSQWVAHFASKDDDADEKQHTSETDSKCHVCNVSLRLYRLRHHCRNCQRAVCGVHSKNQMPLPHKGIMKEVRVCDICTKELVQRRAGYRSPRRSERFRGASEDWSLAANSASEADCATAGLSTSRGEGEPSAAGAQVAAHNRSADDFLATTQPAQSPFGLSCGVLYSCLLEEQANIMDELLYLGTFTMGGRAMASRHMNANVSLWKDRWFMLTSAEILCFKATPASPSSAVITEDDSKTSPTNALSSPQAAMPKDASSTGSSIGNPLGIEALGELRSSVHLTDILHIEVDDQYPRILTVIRSDGRVFRVRAKTPEQCQEIATALRGAQQRLQDAMHRLQRGVLPEDFTISCVTLQHESSLPERVVASSPQLMDRIRVEMYSSSILRFYVNGPDANGVAQVSCQTILSTLTRSASSSNATINIEADPLSTSRVDTKALRVTLRPSPVSTQFRESREQQDRLFWGALLALVAVGVYLNNQQRYLQEWLPLRGSGTALEVLPHFAALKESYTHFTHKKDRQGHVVTYEHLGYMKKMRDDFLARGVTEAEAIRHQVMLQEFLWAVVDPRPFPDGTQIKIFDIKGISMGDVSGDIFQYMKSMGMTIAEYNPERIFQIFLVNPPSWFSLIWKLVAPLINPKTRERVHVLRGQKEIGKALLEFIDEDSLPVEYGGTCRCAGGCFTHSPEERDLREYVEGVLNVLPPGDPRIAQRLAELKDKYRRQLLPFQQRSAAESSSPGKH</sequence>
<dbReference type="Pfam" id="PF00650">
    <property type="entry name" value="CRAL_TRIO"/>
    <property type="match status" value="1"/>
</dbReference>
<keyword evidence="9" id="KW-1185">Reference proteome</keyword>
<feature type="region of interest" description="Disordered" evidence="5">
    <location>
        <begin position="1"/>
        <end position="62"/>
    </location>
</feature>
<dbReference type="InterPro" id="IPR013083">
    <property type="entry name" value="Znf_RING/FYVE/PHD"/>
</dbReference>
<dbReference type="Proteomes" id="UP001209570">
    <property type="component" value="Unassembled WGS sequence"/>
</dbReference>
<dbReference type="CDD" id="cd15760">
    <property type="entry name" value="FYVE_scVPS27p_like"/>
    <property type="match status" value="1"/>
</dbReference>
<evidence type="ECO:0000313" key="8">
    <source>
        <dbReference type="EMBL" id="KAJ0397997.1"/>
    </source>
</evidence>
<dbReference type="PROSITE" id="PS50178">
    <property type="entry name" value="ZF_FYVE"/>
    <property type="match status" value="1"/>
</dbReference>
<dbReference type="PANTHER" id="PTHR45657">
    <property type="entry name" value="CRAL-TRIO DOMAIN-CONTAINING PROTEIN YKL091C-RELATED"/>
    <property type="match status" value="1"/>
</dbReference>
<dbReference type="CDD" id="cd00170">
    <property type="entry name" value="SEC14"/>
    <property type="match status" value="1"/>
</dbReference>
<dbReference type="InterPro" id="IPR000306">
    <property type="entry name" value="Znf_FYVE"/>
</dbReference>
<evidence type="ECO:0000259" key="6">
    <source>
        <dbReference type="PROSITE" id="PS50178"/>
    </source>
</evidence>